<dbReference type="AlphaFoldDB" id="Q1YQP6"/>
<evidence type="ECO:0000256" key="1">
    <source>
        <dbReference type="ARBA" id="ARBA00004651"/>
    </source>
</evidence>
<evidence type="ECO:0000313" key="9">
    <source>
        <dbReference type="Proteomes" id="UP000005555"/>
    </source>
</evidence>
<feature type="transmembrane region" description="Helical" evidence="7">
    <location>
        <begin position="44"/>
        <end position="66"/>
    </location>
</feature>
<comment type="caution">
    <text evidence="8">The sequence shown here is derived from an EMBL/GenBank/DDBJ whole genome shotgun (WGS) entry which is preliminary data.</text>
</comment>
<evidence type="ECO:0000256" key="3">
    <source>
        <dbReference type="ARBA" id="ARBA00022475"/>
    </source>
</evidence>
<feature type="transmembrane region" description="Helical" evidence="7">
    <location>
        <begin position="15"/>
        <end position="32"/>
    </location>
</feature>
<dbReference type="GO" id="GO:0005886">
    <property type="term" value="C:plasma membrane"/>
    <property type="evidence" value="ECO:0007669"/>
    <property type="project" value="UniProtKB-SubCell"/>
</dbReference>
<keyword evidence="9" id="KW-1185">Reference proteome</keyword>
<dbReference type="PANTHER" id="PTHR33452">
    <property type="entry name" value="OXIDOREDUCTASE CATD-RELATED"/>
    <property type="match status" value="1"/>
</dbReference>
<name>Q1YQP6_9GAMM</name>
<dbReference type="EMBL" id="AAPI01000006">
    <property type="protein sequence ID" value="EAS46515.1"/>
    <property type="molecule type" value="Genomic_DNA"/>
</dbReference>
<gene>
    <name evidence="8" type="ORF">GB2207_06673</name>
</gene>
<feature type="transmembrane region" description="Helical" evidence="7">
    <location>
        <begin position="103"/>
        <end position="124"/>
    </location>
</feature>
<dbReference type="Proteomes" id="UP000005555">
    <property type="component" value="Unassembled WGS sequence"/>
</dbReference>
<protein>
    <submittedName>
        <fullName evidence="8">Uncharacterized protein</fullName>
    </submittedName>
</protein>
<keyword evidence="6 7" id="KW-0472">Membrane</keyword>
<keyword evidence="3" id="KW-1003">Cell membrane</keyword>
<organism evidence="8 9">
    <name type="scientific">gamma proteobacterium HTCC2207</name>
    <dbReference type="NCBI Taxonomy" id="314287"/>
    <lineage>
        <taxon>Bacteria</taxon>
        <taxon>Pseudomonadati</taxon>
        <taxon>Pseudomonadota</taxon>
        <taxon>Gammaproteobacteria</taxon>
        <taxon>Cellvibrionales</taxon>
        <taxon>Porticoccaceae</taxon>
        <taxon>SAR92 clade</taxon>
    </lineage>
</organism>
<comment type="subcellular location">
    <subcellularLocation>
        <location evidence="1">Cell membrane</location>
        <topology evidence="1">Multi-pass membrane protein</topology>
    </subcellularLocation>
</comment>
<evidence type="ECO:0000256" key="7">
    <source>
        <dbReference type="SAM" id="Phobius"/>
    </source>
</evidence>
<dbReference type="HOGENOM" id="CLU_058421_2_1_6"/>
<keyword evidence="5 7" id="KW-1133">Transmembrane helix</keyword>
<dbReference type="PANTHER" id="PTHR33452:SF4">
    <property type="entry name" value="BLL4328 PROTEIN"/>
    <property type="match status" value="1"/>
</dbReference>
<dbReference type="eggNOG" id="COG2259">
    <property type="taxonomic scope" value="Bacteria"/>
</dbReference>
<sequence length="129" mass="14436">MKFLDNLLDDREEQAYALLRIVTGFLFIWHGTQKLMNYPVEFPYPLNPLMYTAGAIEMVGGVLVMIGLFTRPTAFICSGTMAAAYWMAHGMNNVFPIINRGELAALFCFAFLFIAVRGAGIWSLDKSQA</sequence>
<comment type="similarity">
    <text evidence="2">Belongs to the DoxX family.</text>
</comment>
<evidence type="ECO:0000313" key="8">
    <source>
        <dbReference type="EMBL" id="EAS46515.1"/>
    </source>
</evidence>
<reference evidence="8 9" key="1">
    <citation type="submission" date="2006-03" db="EMBL/GenBank/DDBJ databases">
        <authorList>
            <person name="Giovannoni S.J."/>
            <person name="Cho J.-C."/>
            <person name="Ferriera S."/>
            <person name="Johnson J."/>
            <person name="Kravitz S."/>
            <person name="Halpern A."/>
            <person name="Remington K."/>
            <person name="Beeson K."/>
            <person name="Tran B."/>
            <person name="Rogers Y.-H."/>
            <person name="Friedman R."/>
            <person name="Venter J.C."/>
        </authorList>
    </citation>
    <scope>NUCLEOTIDE SEQUENCE [LARGE SCALE GENOMIC DNA]</scope>
    <source>
        <strain evidence="8 9">HTCC2207</strain>
    </source>
</reference>
<dbReference type="Pfam" id="PF07681">
    <property type="entry name" value="DoxX"/>
    <property type="match status" value="1"/>
</dbReference>
<dbReference type="InterPro" id="IPR051907">
    <property type="entry name" value="DoxX-like_oxidoreductase"/>
</dbReference>
<proteinExistence type="inferred from homology"/>
<keyword evidence="4 7" id="KW-0812">Transmembrane</keyword>
<dbReference type="InterPro" id="IPR032808">
    <property type="entry name" value="DoxX"/>
</dbReference>
<accession>Q1YQP6</accession>
<evidence type="ECO:0000256" key="2">
    <source>
        <dbReference type="ARBA" id="ARBA00006679"/>
    </source>
</evidence>
<dbReference type="OrthoDB" id="346004at2"/>
<evidence type="ECO:0000256" key="4">
    <source>
        <dbReference type="ARBA" id="ARBA00022692"/>
    </source>
</evidence>
<evidence type="ECO:0000256" key="5">
    <source>
        <dbReference type="ARBA" id="ARBA00022989"/>
    </source>
</evidence>
<feature type="transmembrane region" description="Helical" evidence="7">
    <location>
        <begin position="72"/>
        <end position="91"/>
    </location>
</feature>
<evidence type="ECO:0000256" key="6">
    <source>
        <dbReference type="ARBA" id="ARBA00023136"/>
    </source>
</evidence>